<dbReference type="EMBL" id="JACEIK010009377">
    <property type="protein sequence ID" value="MCE3052272.1"/>
    <property type="molecule type" value="Genomic_DNA"/>
</dbReference>
<dbReference type="Proteomes" id="UP000823775">
    <property type="component" value="Unassembled WGS sequence"/>
</dbReference>
<name>A0ABS8WQC9_DATST</name>
<keyword evidence="1" id="KW-0175">Coiled coil</keyword>
<sequence length="226" mass="25712">MAPFNEAYFSHLFRSSSKDIITSRWTFLDSWFLSERTLIGEGLQLSLRNNKELKAQINFQEFKILVLNVELARRMEELVSTGHIENLKADLEKAKLEHVIAFQELNLANREILTSKAKDLKILRDKALANLKDQEDHLALKSKLITWSVQRNTLKQSKACIDDINAKILEAQKLETACDNLPPPSRLCPTSLSSFFDEEEDVEPATPDFDIPPSNSYAPLLGCPKL</sequence>
<accession>A0ABS8WQC9</accession>
<proteinExistence type="predicted"/>
<gene>
    <name evidence="2" type="ORF">HAX54_052053</name>
</gene>
<keyword evidence="3" id="KW-1185">Reference proteome</keyword>
<evidence type="ECO:0000313" key="3">
    <source>
        <dbReference type="Proteomes" id="UP000823775"/>
    </source>
</evidence>
<evidence type="ECO:0000313" key="2">
    <source>
        <dbReference type="EMBL" id="MCE3052272.1"/>
    </source>
</evidence>
<reference evidence="2 3" key="1">
    <citation type="journal article" date="2021" name="BMC Genomics">
        <title>Datura genome reveals duplications of psychoactive alkaloid biosynthetic genes and high mutation rate following tissue culture.</title>
        <authorList>
            <person name="Rajewski A."/>
            <person name="Carter-House D."/>
            <person name="Stajich J."/>
            <person name="Litt A."/>
        </authorList>
    </citation>
    <scope>NUCLEOTIDE SEQUENCE [LARGE SCALE GENOMIC DNA]</scope>
    <source>
        <strain evidence="2">AR-01</strain>
    </source>
</reference>
<feature type="coiled-coil region" evidence="1">
    <location>
        <begin position="84"/>
        <end position="137"/>
    </location>
</feature>
<comment type="caution">
    <text evidence="2">The sequence shown here is derived from an EMBL/GenBank/DDBJ whole genome shotgun (WGS) entry which is preliminary data.</text>
</comment>
<protein>
    <submittedName>
        <fullName evidence="2">Uncharacterized protein</fullName>
    </submittedName>
</protein>
<organism evidence="2 3">
    <name type="scientific">Datura stramonium</name>
    <name type="common">Jimsonweed</name>
    <name type="synonym">Common thornapple</name>
    <dbReference type="NCBI Taxonomy" id="4076"/>
    <lineage>
        <taxon>Eukaryota</taxon>
        <taxon>Viridiplantae</taxon>
        <taxon>Streptophyta</taxon>
        <taxon>Embryophyta</taxon>
        <taxon>Tracheophyta</taxon>
        <taxon>Spermatophyta</taxon>
        <taxon>Magnoliopsida</taxon>
        <taxon>eudicotyledons</taxon>
        <taxon>Gunneridae</taxon>
        <taxon>Pentapetalae</taxon>
        <taxon>asterids</taxon>
        <taxon>lamiids</taxon>
        <taxon>Solanales</taxon>
        <taxon>Solanaceae</taxon>
        <taxon>Solanoideae</taxon>
        <taxon>Datureae</taxon>
        <taxon>Datura</taxon>
    </lineage>
</organism>
<evidence type="ECO:0000256" key="1">
    <source>
        <dbReference type="SAM" id="Coils"/>
    </source>
</evidence>